<name>A0A7R9ING7_9NEOP</name>
<evidence type="ECO:0000313" key="1">
    <source>
        <dbReference type="EMBL" id="CAD7461682.1"/>
    </source>
</evidence>
<proteinExistence type="predicted"/>
<sequence>MPDDTDTFVSVSMYVGEPQIKNIIKGDSGRKQLCMGSMRSNGSVMEALRQTNQHGITDRTVQTLVVPIQQENIESAQEGKTGIKSAQSYGSIAQLDLVSKVHKAMWSRAQLDLVSKVHKAMDQERN</sequence>
<dbReference type="EMBL" id="OE005099">
    <property type="protein sequence ID" value="CAD7461682.1"/>
    <property type="molecule type" value="Genomic_DNA"/>
</dbReference>
<gene>
    <name evidence="1" type="ORF">TTEB3V08_LOCUS9588</name>
</gene>
<organism evidence="1">
    <name type="scientific">Timema tahoe</name>
    <dbReference type="NCBI Taxonomy" id="61484"/>
    <lineage>
        <taxon>Eukaryota</taxon>
        <taxon>Metazoa</taxon>
        <taxon>Ecdysozoa</taxon>
        <taxon>Arthropoda</taxon>
        <taxon>Hexapoda</taxon>
        <taxon>Insecta</taxon>
        <taxon>Pterygota</taxon>
        <taxon>Neoptera</taxon>
        <taxon>Polyneoptera</taxon>
        <taxon>Phasmatodea</taxon>
        <taxon>Timematodea</taxon>
        <taxon>Timematoidea</taxon>
        <taxon>Timematidae</taxon>
        <taxon>Timema</taxon>
    </lineage>
</organism>
<reference evidence="1" key="1">
    <citation type="submission" date="2020-11" db="EMBL/GenBank/DDBJ databases">
        <authorList>
            <person name="Tran Van P."/>
        </authorList>
    </citation>
    <scope>NUCLEOTIDE SEQUENCE</scope>
</reference>
<protein>
    <submittedName>
        <fullName evidence="1">Uncharacterized protein</fullName>
    </submittedName>
</protein>
<accession>A0A7R9ING7</accession>
<dbReference type="AlphaFoldDB" id="A0A7R9ING7"/>